<name>A0A0A6Z574_9CAUD</name>
<proteinExistence type="predicted"/>
<dbReference type="Proteomes" id="UP000030740">
    <property type="component" value="Segment"/>
</dbReference>
<accession>A0A0A6Z574</accession>
<evidence type="ECO:0000313" key="1">
    <source>
        <dbReference type="EMBL" id="AFE86149.1"/>
    </source>
</evidence>
<reference evidence="1 2" key="1">
    <citation type="submission" date="2011-12" db="EMBL/GenBank/DDBJ databases">
        <title>Genome of multiresistant Enterobacter cloacae podovirus phiKDA1 - a new EPS depolymerase producing member of phiKMV supergroup.</title>
        <authorList>
            <person name="Dabrowski K."/>
            <person name="Hejnowicz M.S."/>
            <person name="Gajewska J."/>
            <person name="Lobocka M.B."/>
        </authorList>
    </citation>
    <scope>NUCLEOTIDE SEQUENCE [LARGE SCALE GENOMIC DNA]</scope>
</reference>
<keyword evidence="2" id="KW-1185">Reference proteome</keyword>
<gene>
    <name evidence="1" type="ORF">phiKDA1_56</name>
</gene>
<dbReference type="EMBL" id="JQ267518">
    <property type="protein sequence ID" value="AFE86149.1"/>
    <property type="molecule type" value="Genomic_DNA"/>
</dbReference>
<evidence type="ECO:0000313" key="2">
    <source>
        <dbReference type="Proteomes" id="UP000030740"/>
    </source>
</evidence>
<organism evidence="1 2">
    <name type="scientific">Enterobacter phage phiKDA1</name>
    <dbReference type="NCBI Taxonomy" id="1147139"/>
    <lineage>
        <taxon>Viruses</taxon>
        <taxon>Duplodnaviria</taxon>
        <taxon>Heunggongvirae</taxon>
        <taxon>Uroviricota</taxon>
        <taxon>Caudoviricetes</taxon>
        <taxon>Autographivirales</taxon>
        <taxon>Autoscriptoviridae</taxon>
        <taxon>Slopekvirinae</taxon>
        <taxon>Koutsourovirus</taxon>
        <taxon>Koutsourovirus Pec</taxon>
        <taxon>Koutsourovirus KDA1</taxon>
    </lineage>
</organism>
<protein>
    <submittedName>
        <fullName evidence="1">Uncharacterized protein</fullName>
    </submittedName>
</protein>
<sequence length="95" mass="9265">MPFASATLAQRQAVRDASINCNKAIELAHDTGPLNTLGPVVDTKAAALVAALSAAGTGTGGDFAIVTDGQTATASGTGTTATFTVTDGVVTVTLS</sequence>